<sequence length="313" mass="35548">MPSLTDEQYEQNYNVNDLFDFLKSAVMKKKPQNPEQYVINLLKRRAKMIAGERPPSSLVQTERPSTSSGSRQRNYDRPWMSQSMTFDRKPTQLGRTHNTLDLSLQSRKATFQNALKSADTQKIDAQVKKISQTASKKIITQGKRHVHEESEEIKLDARVLQQPSTAAKPKVDVKAQVECQRSKKNATTGKSTAKTVKPNTQKKTVTINQAHEMPTPNEVAIVENPYDLKMEGVRVTETELKQHACLNKANHTKMYLPAKSPSARQSKTQSDIDLENFLSTQQKYASPAMSHRSELSQFSISNLETKEWKFALN</sequence>
<gene>
    <name evidence="2" type="ORF">GSOID_T00022229001</name>
</gene>
<reference evidence="2" key="1">
    <citation type="journal article" date="2010" name="Science">
        <title>Plasticity of animal genome architecture unmasked by rapid evolution of a pelagic tunicate.</title>
        <authorList>
            <person name="Denoeud F."/>
            <person name="Henriet S."/>
            <person name="Mungpakdee S."/>
            <person name="Aury J.M."/>
            <person name="Da Silva C."/>
            <person name="Brinkmann H."/>
            <person name="Mikhaleva J."/>
            <person name="Olsen L.C."/>
            <person name="Jubin C."/>
            <person name="Canestro C."/>
            <person name="Bouquet J.M."/>
            <person name="Danks G."/>
            <person name="Poulain J."/>
            <person name="Campsteijn C."/>
            <person name="Adamski M."/>
            <person name="Cross I."/>
            <person name="Yadetie F."/>
            <person name="Muffato M."/>
            <person name="Louis A."/>
            <person name="Butcher S."/>
            <person name="Tsagkogeorga G."/>
            <person name="Konrad A."/>
            <person name="Singh S."/>
            <person name="Jensen M.F."/>
            <person name="Cong E.H."/>
            <person name="Eikeseth-Otteraa H."/>
            <person name="Noel B."/>
            <person name="Anthouard V."/>
            <person name="Porcel B.M."/>
            <person name="Kachouri-Lafond R."/>
            <person name="Nishino A."/>
            <person name="Ugolini M."/>
            <person name="Chourrout P."/>
            <person name="Nishida H."/>
            <person name="Aasland R."/>
            <person name="Huzurbazar S."/>
            <person name="Westhof E."/>
            <person name="Delsuc F."/>
            <person name="Lehrach H."/>
            <person name="Reinhardt R."/>
            <person name="Weissenbach J."/>
            <person name="Roy S.W."/>
            <person name="Artiguenave F."/>
            <person name="Postlethwait J.H."/>
            <person name="Manak J.R."/>
            <person name="Thompson E.M."/>
            <person name="Jaillon O."/>
            <person name="Du Pasquier L."/>
            <person name="Boudinot P."/>
            <person name="Liberles D.A."/>
            <person name="Volff J.N."/>
            <person name="Philippe H."/>
            <person name="Lenhard B."/>
            <person name="Roest Crollius H."/>
            <person name="Wincker P."/>
            <person name="Chourrout D."/>
        </authorList>
    </citation>
    <scope>NUCLEOTIDE SEQUENCE [LARGE SCALE GENOMIC DNA]</scope>
</reference>
<dbReference type="Proteomes" id="UP000011014">
    <property type="component" value="Unassembled WGS sequence"/>
</dbReference>
<proteinExistence type="predicted"/>
<feature type="region of interest" description="Disordered" evidence="1">
    <location>
        <begin position="50"/>
        <end position="76"/>
    </location>
</feature>
<feature type="compositionally biased region" description="Polar residues" evidence="1">
    <location>
        <begin position="57"/>
        <end position="72"/>
    </location>
</feature>
<accession>E4YXR4</accession>
<evidence type="ECO:0000313" key="2">
    <source>
        <dbReference type="EMBL" id="CBY40247.1"/>
    </source>
</evidence>
<organism evidence="2">
    <name type="scientific">Oikopleura dioica</name>
    <name type="common">Tunicate</name>
    <dbReference type="NCBI Taxonomy" id="34765"/>
    <lineage>
        <taxon>Eukaryota</taxon>
        <taxon>Metazoa</taxon>
        <taxon>Chordata</taxon>
        <taxon>Tunicata</taxon>
        <taxon>Appendicularia</taxon>
        <taxon>Copelata</taxon>
        <taxon>Oikopleuridae</taxon>
        <taxon>Oikopleura</taxon>
    </lineage>
</organism>
<dbReference type="AlphaFoldDB" id="E4YXR4"/>
<evidence type="ECO:0000256" key="1">
    <source>
        <dbReference type="SAM" id="MobiDB-lite"/>
    </source>
</evidence>
<protein>
    <submittedName>
        <fullName evidence="2">Uncharacterized protein</fullName>
    </submittedName>
</protein>
<dbReference type="EMBL" id="FN655842">
    <property type="protein sequence ID" value="CBY40247.1"/>
    <property type="molecule type" value="Genomic_DNA"/>
</dbReference>
<name>E4YXR4_OIKDI</name>